<evidence type="ECO:0000259" key="1">
    <source>
        <dbReference type="Pfam" id="PF14261"/>
    </source>
</evidence>
<comment type="caution">
    <text evidence="2">The sequence shown here is derived from an EMBL/GenBank/DDBJ whole genome shotgun (WGS) entry which is preliminary data.</text>
</comment>
<feature type="domain" description="DUF4351" evidence="1">
    <location>
        <begin position="138"/>
        <end position="195"/>
    </location>
</feature>
<dbReference type="Pfam" id="PF14261">
    <property type="entry name" value="DUF4351"/>
    <property type="match status" value="1"/>
</dbReference>
<evidence type="ECO:0000313" key="2">
    <source>
        <dbReference type="EMBL" id="MEG3438458.1"/>
    </source>
</evidence>
<evidence type="ECO:0000313" key="3">
    <source>
        <dbReference type="Proteomes" id="UP001328733"/>
    </source>
</evidence>
<keyword evidence="3" id="KW-1185">Reference proteome</keyword>
<dbReference type="Proteomes" id="UP001328733">
    <property type="component" value="Unassembled WGS sequence"/>
</dbReference>
<dbReference type="AlphaFoldDB" id="A0AAW9QXW3"/>
<gene>
    <name evidence="2" type="ORF">V0288_15105</name>
</gene>
<dbReference type="EMBL" id="JBAFSM010000029">
    <property type="protein sequence ID" value="MEG3438458.1"/>
    <property type="molecule type" value="Genomic_DNA"/>
</dbReference>
<dbReference type="PANTHER" id="PTHR34613">
    <property type="entry name" value="SLL0800 PROTEIN"/>
    <property type="match status" value="1"/>
</dbReference>
<name>A0AAW9QXW3_9CHRO</name>
<organism evidence="2 3">
    <name type="scientific">Pannus brasiliensis CCIBt3594</name>
    <dbReference type="NCBI Taxonomy" id="1427578"/>
    <lineage>
        <taxon>Bacteria</taxon>
        <taxon>Bacillati</taxon>
        <taxon>Cyanobacteriota</taxon>
        <taxon>Cyanophyceae</taxon>
        <taxon>Oscillatoriophycideae</taxon>
        <taxon>Chroococcales</taxon>
        <taxon>Microcystaceae</taxon>
        <taxon>Pannus</taxon>
    </lineage>
</organism>
<dbReference type="InterPro" id="IPR025587">
    <property type="entry name" value="DUF4351"/>
</dbReference>
<reference evidence="2 3" key="1">
    <citation type="submission" date="2024-01" db="EMBL/GenBank/DDBJ databases">
        <title>Genomic insights into the taxonomy and metabolism of the cyanobacterium Pannus brasiliensis CCIBt3594.</title>
        <authorList>
            <person name="Machado M."/>
            <person name="Botero N.B."/>
            <person name="Andreote A.P.D."/>
            <person name="Feitosa A.M.T."/>
            <person name="Popin R."/>
            <person name="Sivonen K."/>
            <person name="Fiore M.F."/>
        </authorList>
    </citation>
    <scope>NUCLEOTIDE SEQUENCE [LARGE SCALE GENOMIC DNA]</scope>
    <source>
        <strain evidence="2 3">CCIBt3594</strain>
    </source>
</reference>
<protein>
    <submittedName>
        <fullName evidence="2">DUF4351 domain-containing protein</fullName>
    </submittedName>
</protein>
<proteinExistence type="predicted"/>
<dbReference type="PANTHER" id="PTHR34613:SF1">
    <property type="entry name" value="SLL6017 PROTEIN"/>
    <property type="match status" value="1"/>
</dbReference>
<accession>A0AAW9QXW3</accession>
<sequence>MADYYLRIAKRFPGKEIYQVVIYLRKTNSALARQTTFELPQMRHGFNVIRLWEVPTEQLLESTGLLPFAVLSRTENPTGVLERVARKIEAIEGESEQNNVAASTAVIAGLLLDRMTIKRVLRRDIMRESVIYQDILAEGEAKGEVKLILRQLTRRFGEIPQDMTEKIRELQVEEIESLGDSLLDFQSLSDLVNWLER</sequence>
<dbReference type="RefSeq" id="WP_332865939.1">
    <property type="nucleotide sequence ID" value="NZ_JBAFSM010000029.1"/>
</dbReference>